<dbReference type="InterPro" id="IPR018584">
    <property type="entry name" value="GT87"/>
</dbReference>
<gene>
    <name evidence="11" type="ORF">Val02_33510</name>
</gene>
<accession>A0A8J4DPY6</accession>
<dbReference type="GO" id="GO:0005886">
    <property type="term" value="C:plasma membrane"/>
    <property type="evidence" value="ECO:0007669"/>
    <property type="project" value="UniProtKB-SubCell"/>
</dbReference>
<feature type="transmembrane region" description="Helical" evidence="9">
    <location>
        <begin position="502"/>
        <end position="525"/>
    </location>
</feature>
<organism evidence="11 12">
    <name type="scientific">Virgisporangium aliadipatigenens</name>
    <dbReference type="NCBI Taxonomy" id="741659"/>
    <lineage>
        <taxon>Bacteria</taxon>
        <taxon>Bacillati</taxon>
        <taxon>Actinomycetota</taxon>
        <taxon>Actinomycetes</taxon>
        <taxon>Micromonosporales</taxon>
        <taxon>Micromonosporaceae</taxon>
        <taxon>Virgisporangium</taxon>
    </lineage>
</organism>
<evidence type="ECO:0000313" key="11">
    <source>
        <dbReference type="EMBL" id="GIJ46465.1"/>
    </source>
</evidence>
<protein>
    <recommendedName>
        <fullName evidence="10">Phosphatidic acid phosphatase type 2/haloperoxidase domain-containing protein</fullName>
    </recommendedName>
</protein>
<dbReference type="SMART" id="SM00014">
    <property type="entry name" value="acidPPc"/>
    <property type="match status" value="1"/>
</dbReference>
<evidence type="ECO:0000256" key="7">
    <source>
        <dbReference type="ARBA" id="ARBA00024033"/>
    </source>
</evidence>
<dbReference type="RefSeq" id="WP_203899984.1">
    <property type="nucleotide sequence ID" value="NZ_BOPF01000010.1"/>
</dbReference>
<feature type="transmembrane region" description="Helical" evidence="9">
    <location>
        <begin position="414"/>
        <end position="437"/>
    </location>
</feature>
<comment type="caution">
    <text evidence="11">The sequence shown here is derived from an EMBL/GenBank/DDBJ whole genome shotgun (WGS) entry which is preliminary data.</text>
</comment>
<feature type="transmembrane region" description="Helical" evidence="9">
    <location>
        <begin position="127"/>
        <end position="148"/>
    </location>
</feature>
<evidence type="ECO:0000256" key="3">
    <source>
        <dbReference type="ARBA" id="ARBA00022679"/>
    </source>
</evidence>
<feature type="transmembrane region" description="Helical" evidence="9">
    <location>
        <begin position="94"/>
        <end position="115"/>
    </location>
</feature>
<dbReference type="InterPro" id="IPR036938">
    <property type="entry name" value="PAP2/HPO_sf"/>
</dbReference>
<feature type="transmembrane region" description="Helical" evidence="9">
    <location>
        <begin position="331"/>
        <end position="346"/>
    </location>
</feature>
<keyword evidence="3" id="KW-0808">Transferase</keyword>
<feature type="transmembrane region" description="Helical" evidence="9">
    <location>
        <begin position="303"/>
        <end position="324"/>
    </location>
</feature>
<dbReference type="SUPFAM" id="SSF48317">
    <property type="entry name" value="Acid phosphatase/Vanadium-dependent haloperoxidase"/>
    <property type="match status" value="1"/>
</dbReference>
<dbReference type="Pfam" id="PF01569">
    <property type="entry name" value="PAP2"/>
    <property type="match status" value="1"/>
</dbReference>
<evidence type="ECO:0000256" key="2">
    <source>
        <dbReference type="ARBA" id="ARBA00022475"/>
    </source>
</evidence>
<reference evidence="11" key="1">
    <citation type="submission" date="2021-01" db="EMBL/GenBank/DDBJ databases">
        <title>Whole genome shotgun sequence of Virgisporangium aliadipatigenens NBRC 105644.</title>
        <authorList>
            <person name="Komaki H."/>
            <person name="Tamura T."/>
        </authorList>
    </citation>
    <scope>NUCLEOTIDE SEQUENCE</scope>
    <source>
        <strain evidence="11">NBRC 105644</strain>
    </source>
</reference>
<feature type="transmembrane region" description="Helical" evidence="9">
    <location>
        <begin position="381"/>
        <end position="402"/>
    </location>
</feature>
<dbReference type="Pfam" id="PF09594">
    <property type="entry name" value="GT87"/>
    <property type="match status" value="1"/>
</dbReference>
<feature type="compositionally biased region" description="Basic and acidic residues" evidence="8">
    <location>
        <begin position="600"/>
        <end position="613"/>
    </location>
</feature>
<proteinExistence type="inferred from homology"/>
<comment type="similarity">
    <text evidence="7">Belongs to the glycosyltransferase 87 family.</text>
</comment>
<evidence type="ECO:0000256" key="1">
    <source>
        <dbReference type="ARBA" id="ARBA00004651"/>
    </source>
</evidence>
<evidence type="ECO:0000256" key="5">
    <source>
        <dbReference type="ARBA" id="ARBA00022989"/>
    </source>
</evidence>
<dbReference type="EMBL" id="BOPF01000010">
    <property type="protein sequence ID" value="GIJ46465.1"/>
    <property type="molecule type" value="Genomic_DNA"/>
</dbReference>
<evidence type="ECO:0000256" key="4">
    <source>
        <dbReference type="ARBA" id="ARBA00022692"/>
    </source>
</evidence>
<evidence type="ECO:0000313" key="12">
    <source>
        <dbReference type="Proteomes" id="UP000619260"/>
    </source>
</evidence>
<name>A0A8J4DPY6_9ACTN</name>
<feature type="domain" description="Phosphatidic acid phosphatase type 2/haloperoxidase" evidence="10">
    <location>
        <begin position="92"/>
        <end position="203"/>
    </location>
</feature>
<feature type="transmembrane region" description="Helical" evidence="9">
    <location>
        <begin position="188"/>
        <end position="206"/>
    </location>
</feature>
<keyword evidence="4 9" id="KW-0812">Transmembrane</keyword>
<dbReference type="InterPro" id="IPR000326">
    <property type="entry name" value="PAP2/HPO"/>
</dbReference>
<feature type="transmembrane region" description="Helical" evidence="9">
    <location>
        <begin position="537"/>
        <end position="554"/>
    </location>
</feature>
<feature type="transmembrane region" description="Helical" evidence="9">
    <location>
        <begin position="160"/>
        <end position="182"/>
    </location>
</feature>
<comment type="subcellular location">
    <subcellularLocation>
        <location evidence="1">Cell membrane</location>
        <topology evidence="1">Multi-pass membrane protein</topology>
    </subcellularLocation>
</comment>
<evidence type="ECO:0000256" key="9">
    <source>
        <dbReference type="SAM" id="Phobius"/>
    </source>
</evidence>
<evidence type="ECO:0000256" key="8">
    <source>
        <dbReference type="SAM" id="MobiDB-lite"/>
    </source>
</evidence>
<dbReference type="Proteomes" id="UP000619260">
    <property type="component" value="Unassembled WGS sequence"/>
</dbReference>
<evidence type="ECO:0000256" key="6">
    <source>
        <dbReference type="ARBA" id="ARBA00023136"/>
    </source>
</evidence>
<keyword evidence="12" id="KW-1185">Reference proteome</keyword>
<dbReference type="AlphaFoldDB" id="A0A8J4DPY6"/>
<keyword evidence="6 9" id="KW-0472">Membrane</keyword>
<feature type="transmembrane region" description="Helical" evidence="9">
    <location>
        <begin position="227"/>
        <end position="246"/>
    </location>
</feature>
<feature type="transmembrane region" description="Helical" evidence="9">
    <location>
        <begin position="560"/>
        <end position="581"/>
    </location>
</feature>
<dbReference type="GO" id="GO:0016758">
    <property type="term" value="F:hexosyltransferase activity"/>
    <property type="evidence" value="ECO:0007669"/>
    <property type="project" value="InterPro"/>
</dbReference>
<feature type="transmembrane region" description="Helical" evidence="9">
    <location>
        <begin position="352"/>
        <end position="369"/>
    </location>
</feature>
<sequence>MAGPVTTLSPGIRRGALVALCAGWAAVLAGVVAARNGAPLDMDMAVRDLVDAAGDGAGPRVAAALTQVGAGPVLYPVLLVLCALGLRSRRTARVFLPVAGLAAGQVVEIVLFASLDRPAPGGLVRTTFSSGHSAAAVLGWGLVAWQVGRLRRPEGGPAPRWLWPFAVAAGALVGATRVYLGVHWFSDAVAGVLVGAVLLATVLVVLERVTRHAGPYTRERTWLRTSPWAWSIPAAAAVVPLAGIFAQPGPERLKDMLVYHGAGGSAGAGENLYAYRTVFSMPFTYPPFAALIMEPLSRMPLGLAQFLWTAASLAAVVGVAAYALRPVADRIGLPLTVAALLVSAPVRSHLRFGQVGLFLVLLVALDLLRRRRAGDHPLRPGLGLGLAIAIKLTPAVFLPWLLVTGKWRRLGGTILWAGAATLVGLLLLWPSSIDYVLRASRDTTRFGLNDIPGNQSVRGMLLRAMADGPAEYAWLACALALVPLATWQAWRCERAGNRLAAVGVLAALSVAVSPISWVHHLVFLTLPIAALAAAGRWWLVSAWFLVLVISFPFIGRALEFPLFTNLQGLTAVAAILLLPALTARTPPAAAATPPTPSDTTEPRAKDVPAEPLP</sequence>
<feature type="transmembrane region" description="Helical" evidence="9">
    <location>
        <begin position="57"/>
        <end position="82"/>
    </location>
</feature>
<keyword evidence="5 9" id="KW-1133">Transmembrane helix</keyword>
<keyword evidence="2" id="KW-1003">Cell membrane</keyword>
<feature type="region of interest" description="Disordered" evidence="8">
    <location>
        <begin position="586"/>
        <end position="613"/>
    </location>
</feature>
<evidence type="ECO:0000259" key="10">
    <source>
        <dbReference type="SMART" id="SM00014"/>
    </source>
</evidence>
<dbReference type="Gene3D" id="1.20.144.10">
    <property type="entry name" value="Phosphatidic acid phosphatase type 2/haloperoxidase"/>
    <property type="match status" value="1"/>
</dbReference>